<protein>
    <submittedName>
        <fullName evidence="7">N-methyl-D-aspartate receptor-associated protein, putative</fullName>
        <ecNumber evidence="7">1.6.5.3</ecNumber>
    </submittedName>
</protein>
<dbReference type="InterPro" id="IPR006214">
    <property type="entry name" value="Bax_inhibitor_1-related"/>
</dbReference>
<dbReference type="EC" id="1.6.5.3" evidence="7"/>
<evidence type="ECO:0000256" key="3">
    <source>
        <dbReference type="ARBA" id="ARBA00022989"/>
    </source>
</evidence>
<feature type="compositionally biased region" description="Basic residues" evidence="6">
    <location>
        <begin position="34"/>
        <end position="43"/>
    </location>
</feature>
<dbReference type="STRING" id="857967.G0R4N7"/>
<keyword evidence="3 5" id="KW-1133">Transmembrane helix</keyword>
<proteinExistence type="inferred from homology"/>
<evidence type="ECO:0000256" key="4">
    <source>
        <dbReference type="ARBA" id="ARBA00023136"/>
    </source>
</evidence>
<feature type="transmembrane region" description="Helical" evidence="5">
    <location>
        <begin position="170"/>
        <end position="189"/>
    </location>
</feature>
<dbReference type="FunCoup" id="G0R4N7">
    <property type="interactions" value="12"/>
</dbReference>
<organism evidence="7 8">
    <name type="scientific">Ichthyophthirius multifiliis</name>
    <name type="common">White spot disease agent</name>
    <name type="synonym">Ich</name>
    <dbReference type="NCBI Taxonomy" id="5932"/>
    <lineage>
        <taxon>Eukaryota</taxon>
        <taxon>Sar</taxon>
        <taxon>Alveolata</taxon>
        <taxon>Ciliophora</taxon>
        <taxon>Intramacronucleata</taxon>
        <taxon>Oligohymenophorea</taxon>
        <taxon>Hymenostomatida</taxon>
        <taxon>Ophryoglenina</taxon>
        <taxon>Ichthyophthirius</taxon>
    </lineage>
</organism>
<reference evidence="7 8" key="1">
    <citation type="submission" date="2011-07" db="EMBL/GenBank/DDBJ databases">
        <authorList>
            <person name="Coyne R."/>
            <person name="Brami D."/>
            <person name="Johnson J."/>
            <person name="Hostetler J."/>
            <person name="Hannick L."/>
            <person name="Clark T."/>
            <person name="Cassidy-Hanley D."/>
            <person name="Inman J."/>
        </authorList>
    </citation>
    <scope>NUCLEOTIDE SEQUENCE [LARGE SCALE GENOMIC DNA]</scope>
    <source>
        <strain evidence="7 8">G5</strain>
    </source>
</reference>
<gene>
    <name evidence="7" type="ORF">IMG5_194060</name>
</gene>
<dbReference type="OMA" id="FTGWYVY"/>
<dbReference type="RefSeq" id="XP_004024995.1">
    <property type="nucleotide sequence ID" value="XM_004024946.1"/>
</dbReference>
<dbReference type="InParanoid" id="G0R4N7"/>
<keyword evidence="7" id="KW-0675">Receptor</keyword>
<keyword evidence="4 5" id="KW-0472">Membrane</keyword>
<comment type="similarity">
    <text evidence="5">Belongs to the BI1 family.</text>
</comment>
<evidence type="ECO:0000313" key="8">
    <source>
        <dbReference type="Proteomes" id="UP000008983"/>
    </source>
</evidence>
<dbReference type="PANTHER" id="PTHR23291">
    <property type="entry name" value="BAX INHIBITOR-RELATED"/>
    <property type="match status" value="1"/>
</dbReference>
<dbReference type="GO" id="GO:0016020">
    <property type="term" value="C:membrane"/>
    <property type="evidence" value="ECO:0007669"/>
    <property type="project" value="UniProtKB-SubCell"/>
</dbReference>
<sequence>MYQNQYQGHYNQNMQTFDVENPMVDPYQNQNNKKEKKHKKHRKSSESSQSSNSSDKDLNQNLYSSEGLSSDKYLRSGFVTKVYSILSVQMLFTVMMSAFSMSSDHFRMLQLNNQGLMILIIIVQIVVLLVLICSRDMAKKVPTNYILLGVFTFCEGYIVGFICAFTDQKLVFMAVFMTMSIFFALTLYACTTKSDFTLMGGFLCVLGMVLLILCLFMMFTNNKIIQIIYSSIAALMFGLYIIYDTQLIIGTKSYKYDIDDYVIASLELYMDIIGLFLQLLELLKALQSNNSE</sequence>
<dbReference type="Proteomes" id="UP000008983">
    <property type="component" value="Unassembled WGS sequence"/>
</dbReference>
<evidence type="ECO:0000256" key="5">
    <source>
        <dbReference type="RuleBase" id="RU004379"/>
    </source>
</evidence>
<feature type="region of interest" description="Disordered" evidence="6">
    <location>
        <begin position="12"/>
        <end position="58"/>
    </location>
</feature>
<feature type="transmembrane region" description="Helical" evidence="5">
    <location>
        <begin position="82"/>
        <end position="102"/>
    </location>
</feature>
<evidence type="ECO:0000256" key="1">
    <source>
        <dbReference type="ARBA" id="ARBA00004141"/>
    </source>
</evidence>
<dbReference type="OrthoDB" id="7933078at2759"/>
<dbReference type="GO" id="GO:0016491">
    <property type="term" value="F:oxidoreductase activity"/>
    <property type="evidence" value="ECO:0007669"/>
    <property type="project" value="UniProtKB-KW"/>
</dbReference>
<name>G0R4N7_ICHMU</name>
<keyword evidence="2 5" id="KW-0812">Transmembrane</keyword>
<dbReference type="PANTHER" id="PTHR23291:SF47">
    <property type="entry name" value="TRANSMEMBRANE BAX INHIBITOR MOTIF CONTAINING 7"/>
    <property type="match status" value="1"/>
</dbReference>
<dbReference type="AlphaFoldDB" id="G0R4N7"/>
<dbReference type="eggNOG" id="KOG2322">
    <property type="taxonomic scope" value="Eukaryota"/>
</dbReference>
<feature type="transmembrane region" description="Helical" evidence="5">
    <location>
        <begin position="196"/>
        <end position="218"/>
    </location>
</feature>
<dbReference type="EMBL" id="GL984353">
    <property type="protein sequence ID" value="EGR27543.1"/>
    <property type="molecule type" value="Genomic_DNA"/>
</dbReference>
<evidence type="ECO:0000256" key="2">
    <source>
        <dbReference type="ARBA" id="ARBA00022692"/>
    </source>
</evidence>
<feature type="transmembrane region" description="Helical" evidence="5">
    <location>
        <begin position="145"/>
        <end position="164"/>
    </location>
</feature>
<keyword evidence="7" id="KW-0560">Oxidoreductase</keyword>
<accession>G0R4N7</accession>
<evidence type="ECO:0000313" key="7">
    <source>
        <dbReference type="EMBL" id="EGR27543.1"/>
    </source>
</evidence>
<feature type="transmembrane region" description="Helical" evidence="5">
    <location>
        <begin position="224"/>
        <end position="243"/>
    </location>
</feature>
<keyword evidence="8" id="KW-1185">Reference proteome</keyword>
<evidence type="ECO:0000256" key="6">
    <source>
        <dbReference type="SAM" id="MobiDB-lite"/>
    </source>
</evidence>
<dbReference type="Pfam" id="PF01027">
    <property type="entry name" value="Bax1-I"/>
    <property type="match status" value="1"/>
</dbReference>
<dbReference type="GeneID" id="14903616"/>
<feature type="transmembrane region" description="Helical" evidence="5">
    <location>
        <begin position="114"/>
        <end position="133"/>
    </location>
</feature>
<comment type="subcellular location">
    <subcellularLocation>
        <location evidence="1">Membrane</location>
        <topology evidence="1">Multi-pass membrane protein</topology>
    </subcellularLocation>
</comment>